<sequence>MFISKLAAAAAFVAVIGAANSHASPASEGASHSSQAGGRHENTDTAGGQERSMATGTLAECRPSSVNCPAADSSGSSVITTDSMPIGSTGDRGKTISESDYPTSVGSGSMGSGVTGSPVGPAPGPTNGIGR</sequence>
<evidence type="ECO:0000256" key="2">
    <source>
        <dbReference type="SAM" id="SignalP"/>
    </source>
</evidence>
<feature type="region of interest" description="Disordered" evidence="1">
    <location>
        <begin position="22"/>
        <end position="131"/>
    </location>
</feature>
<dbReference type="RefSeq" id="WP_326509799.1">
    <property type="nucleotide sequence ID" value="NZ_JAWIIV010000045.1"/>
</dbReference>
<feature type="signal peptide" evidence="2">
    <location>
        <begin position="1"/>
        <end position="23"/>
    </location>
</feature>
<name>A0ABU6JI40_9BURK</name>
<comment type="caution">
    <text evidence="3">The sequence shown here is derived from an EMBL/GenBank/DDBJ whole genome shotgun (WGS) entry which is preliminary data.</text>
</comment>
<protein>
    <submittedName>
        <fullName evidence="3">Uncharacterized protein</fullName>
    </submittedName>
</protein>
<accession>A0ABU6JI40</accession>
<feature type="chain" id="PRO_5045333156" evidence="2">
    <location>
        <begin position="24"/>
        <end position="131"/>
    </location>
</feature>
<proteinExistence type="predicted"/>
<dbReference type="Proteomes" id="UP001352263">
    <property type="component" value="Unassembled WGS sequence"/>
</dbReference>
<evidence type="ECO:0000313" key="3">
    <source>
        <dbReference type="EMBL" id="MEC4723178.1"/>
    </source>
</evidence>
<gene>
    <name evidence="3" type="ORF">RY831_28880</name>
</gene>
<evidence type="ECO:0000313" key="4">
    <source>
        <dbReference type="Proteomes" id="UP001352263"/>
    </source>
</evidence>
<keyword evidence="4" id="KW-1185">Reference proteome</keyword>
<feature type="compositionally biased region" description="Polar residues" evidence="1">
    <location>
        <begin position="73"/>
        <end position="83"/>
    </location>
</feature>
<organism evidence="3 4">
    <name type="scientific">Noviherbaspirillum album</name>
    <dbReference type="NCBI Taxonomy" id="3080276"/>
    <lineage>
        <taxon>Bacteria</taxon>
        <taxon>Pseudomonadati</taxon>
        <taxon>Pseudomonadota</taxon>
        <taxon>Betaproteobacteria</taxon>
        <taxon>Burkholderiales</taxon>
        <taxon>Oxalobacteraceae</taxon>
        <taxon>Noviherbaspirillum</taxon>
    </lineage>
</organism>
<keyword evidence="2" id="KW-0732">Signal</keyword>
<evidence type="ECO:0000256" key="1">
    <source>
        <dbReference type="SAM" id="MobiDB-lite"/>
    </source>
</evidence>
<reference evidence="3 4" key="1">
    <citation type="submission" date="2023-10" db="EMBL/GenBank/DDBJ databases">
        <title>Noviherbaspirillum sp. CPCC 100848 genome assembly.</title>
        <authorList>
            <person name="Li X.Y."/>
            <person name="Fang X.M."/>
        </authorList>
    </citation>
    <scope>NUCLEOTIDE SEQUENCE [LARGE SCALE GENOMIC DNA]</scope>
    <source>
        <strain evidence="3 4">CPCC 100848</strain>
    </source>
</reference>
<dbReference type="EMBL" id="JAWIIV010000045">
    <property type="protein sequence ID" value="MEC4723178.1"/>
    <property type="molecule type" value="Genomic_DNA"/>
</dbReference>